<feature type="transmembrane region" description="Helical" evidence="8">
    <location>
        <begin position="166"/>
        <end position="192"/>
    </location>
</feature>
<feature type="transmembrane region" description="Helical" evidence="8">
    <location>
        <begin position="118"/>
        <end position="138"/>
    </location>
</feature>
<dbReference type="InterPro" id="IPR001463">
    <property type="entry name" value="Na/Ala_symport"/>
</dbReference>
<feature type="transmembrane region" description="Helical" evidence="8">
    <location>
        <begin position="243"/>
        <end position="263"/>
    </location>
</feature>
<feature type="transmembrane region" description="Helical" evidence="8">
    <location>
        <begin position="388"/>
        <end position="412"/>
    </location>
</feature>
<organism evidence="9 10">
    <name type="scientific">Enterocloster hominis</name>
    <name type="common">ex Hitch et al. 2024</name>
    <dbReference type="NCBI Taxonomy" id="1917870"/>
    <lineage>
        <taxon>Bacteria</taxon>
        <taxon>Bacillati</taxon>
        <taxon>Bacillota</taxon>
        <taxon>Clostridia</taxon>
        <taxon>Lachnospirales</taxon>
        <taxon>Lachnospiraceae</taxon>
        <taxon>Enterocloster</taxon>
    </lineage>
</organism>
<evidence type="ECO:0000256" key="8">
    <source>
        <dbReference type="RuleBase" id="RU363064"/>
    </source>
</evidence>
<reference evidence="9 10" key="1">
    <citation type="submission" date="2024-03" db="EMBL/GenBank/DDBJ databases">
        <title>Human intestinal bacterial collection.</title>
        <authorList>
            <person name="Pauvert C."/>
            <person name="Hitch T.C.A."/>
            <person name="Clavel T."/>
        </authorList>
    </citation>
    <scope>NUCLEOTIDE SEQUENCE [LARGE SCALE GENOMIC DNA]</scope>
    <source>
        <strain evidence="9 10">CLA-SR-H021</strain>
    </source>
</reference>
<keyword evidence="8" id="KW-0769">Symport</keyword>
<dbReference type="PRINTS" id="PR00175">
    <property type="entry name" value="NAALASMPORT"/>
</dbReference>
<dbReference type="NCBIfam" id="TIGR00835">
    <property type="entry name" value="agcS"/>
    <property type="match status" value="1"/>
</dbReference>
<keyword evidence="6 8" id="KW-1133">Transmembrane helix</keyword>
<dbReference type="Proteomes" id="UP001454086">
    <property type="component" value="Unassembled WGS sequence"/>
</dbReference>
<evidence type="ECO:0000256" key="6">
    <source>
        <dbReference type="ARBA" id="ARBA00022989"/>
    </source>
</evidence>
<evidence type="ECO:0000256" key="5">
    <source>
        <dbReference type="ARBA" id="ARBA00022692"/>
    </source>
</evidence>
<dbReference type="Gene3D" id="1.20.1740.10">
    <property type="entry name" value="Amino acid/polyamine transporter I"/>
    <property type="match status" value="1"/>
</dbReference>
<proteinExistence type="inferred from homology"/>
<feature type="transmembrane region" description="Helical" evidence="8">
    <location>
        <begin position="330"/>
        <end position="354"/>
    </location>
</feature>
<name>A0ABV1D585_9FIRM</name>
<protein>
    <submittedName>
        <fullName evidence="9">Amino acid carrier protein</fullName>
    </submittedName>
</protein>
<dbReference type="PANTHER" id="PTHR30330">
    <property type="entry name" value="AGSS FAMILY TRANSPORTER, SODIUM-ALANINE"/>
    <property type="match status" value="1"/>
</dbReference>
<keyword evidence="4 8" id="KW-1003">Cell membrane</keyword>
<evidence type="ECO:0000256" key="4">
    <source>
        <dbReference type="ARBA" id="ARBA00022475"/>
    </source>
</evidence>
<evidence type="ECO:0000256" key="3">
    <source>
        <dbReference type="ARBA" id="ARBA00022448"/>
    </source>
</evidence>
<dbReference type="PANTHER" id="PTHR30330:SF1">
    <property type="entry name" value="AMINO-ACID CARRIER PROTEIN ALST"/>
    <property type="match status" value="1"/>
</dbReference>
<evidence type="ECO:0000313" key="9">
    <source>
        <dbReference type="EMBL" id="MEQ2424737.1"/>
    </source>
</evidence>
<keyword evidence="10" id="KW-1185">Reference proteome</keyword>
<feature type="transmembrane region" description="Helical" evidence="8">
    <location>
        <begin position="87"/>
        <end position="112"/>
    </location>
</feature>
<feature type="transmembrane region" description="Helical" evidence="8">
    <location>
        <begin position="269"/>
        <end position="293"/>
    </location>
</feature>
<dbReference type="RefSeq" id="WP_349118044.1">
    <property type="nucleotide sequence ID" value="NZ_JBBMFM010000017.1"/>
</dbReference>
<comment type="caution">
    <text evidence="9">The sequence shown here is derived from an EMBL/GenBank/DDBJ whole genome shotgun (WGS) entry which is preliminary data.</text>
</comment>
<accession>A0ABV1D585</accession>
<gene>
    <name evidence="9" type="ORF">WMQ36_07110</name>
</gene>
<dbReference type="EMBL" id="JBBMFM010000017">
    <property type="protein sequence ID" value="MEQ2424737.1"/>
    <property type="molecule type" value="Genomic_DNA"/>
</dbReference>
<comment type="similarity">
    <text evidence="2 8">Belongs to the alanine or glycine:cation symporter (AGCS) (TC 2.A.25) family.</text>
</comment>
<dbReference type="Pfam" id="PF01235">
    <property type="entry name" value="Na_Ala_symp"/>
    <property type="match status" value="1"/>
</dbReference>
<keyword evidence="7 8" id="KW-0472">Membrane</keyword>
<feature type="transmembrane region" description="Helical" evidence="8">
    <location>
        <begin position="212"/>
        <end position="231"/>
    </location>
</feature>
<sequence>MAGIFEMVDRMFAGVVPVADFLWDFPTNYAWYSGIPVLGQFSLAILLLLGGSFYFTFKFNFVQLKEFKTGLKLLTAKTKAKVGTTQLAAFLISMAGRVGAGNIVGVTGAVTIGGPGAIFWMWISAFAGMATSFGEATLAQIYKEKKGDEYVGGFTFYIQKIWKNKAWVGGGMCILYLLYNMLSIPVHTFHVFTAASSIANEVTGRVTQVSEPLYYIIAIAIVVIIAVITFGGIKSVVRFSDKAVPVMAALYIAVIALLIILNLNKVPAFVVAVFAGAFKPSAVFGGAFGVVMAQGLKRGLLSNEAGMGTATQASSIADANHPCEQGFVQAIGVFVDTIVICSLTGFVITAGTIWENPALDWDTLKLDKIGTFLTSVKELVPGTAMDTAVLIFVAVAFGLFAFTTLLCDLTYAEIAANKISTSKGFIGFVRVLGAFFFVPLGTITVLAGLQLDNLWYVSDLINVVLVFINIPTLLMARNIILNAYKHYKCSGGRRFVSSEIGIETDVWR</sequence>
<evidence type="ECO:0000313" key="10">
    <source>
        <dbReference type="Proteomes" id="UP001454086"/>
    </source>
</evidence>
<feature type="transmembrane region" description="Helical" evidence="8">
    <location>
        <begin position="424"/>
        <end position="449"/>
    </location>
</feature>
<evidence type="ECO:0000256" key="2">
    <source>
        <dbReference type="ARBA" id="ARBA00009261"/>
    </source>
</evidence>
<feature type="transmembrane region" description="Helical" evidence="8">
    <location>
        <begin position="29"/>
        <end position="55"/>
    </location>
</feature>
<evidence type="ECO:0000256" key="1">
    <source>
        <dbReference type="ARBA" id="ARBA00004651"/>
    </source>
</evidence>
<keyword evidence="3 8" id="KW-0813">Transport</keyword>
<comment type="subcellular location">
    <subcellularLocation>
        <location evidence="1 8">Cell membrane</location>
        <topology evidence="1 8">Multi-pass membrane protein</topology>
    </subcellularLocation>
</comment>
<feature type="transmembrane region" description="Helical" evidence="8">
    <location>
        <begin position="455"/>
        <end position="476"/>
    </location>
</feature>
<evidence type="ECO:0000256" key="7">
    <source>
        <dbReference type="ARBA" id="ARBA00023136"/>
    </source>
</evidence>
<keyword evidence="5 8" id="KW-0812">Transmembrane</keyword>
<dbReference type="PROSITE" id="PS00873">
    <property type="entry name" value="NA_ALANINE_SYMP"/>
    <property type="match status" value="1"/>
</dbReference>